<evidence type="ECO:0000313" key="3">
    <source>
        <dbReference type="EMBL" id="CAL4798173.1"/>
    </source>
</evidence>
<keyword evidence="1" id="KW-0472">Membrane</keyword>
<reference evidence="3 4" key="2">
    <citation type="submission" date="2024-05" db="EMBL/GenBank/DDBJ databases">
        <authorList>
            <person name="Chen Y."/>
            <person name="Shah S."/>
            <person name="Dougan E. K."/>
            <person name="Thang M."/>
            <person name="Chan C."/>
        </authorList>
    </citation>
    <scope>NUCLEOTIDE SEQUENCE [LARGE SCALE GENOMIC DNA]</scope>
</reference>
<dbReference type="AlphaFoldDB" id="A0A9P1DJU3"/>
<evidence type="ECO:0000256" key="1">
    <source>
        <dbReference type="SAM" id="Phobius"/>
    </source>
</evidence>
<evidence type="ECO:0000313" key="4">
    <source>
        <dbReference type="Proteomes" id="UP001152797"/>
    </source>
</evidence>
<keyword evidence="4" id="KW-1185">Reference proteome</keyword>
<proteinExistence type="predicted"/>
<feature type="transmembrane region" description="Helical" evidence="1">
    <location>
        <begin position="92"/>
        <end position="110"/>
    </location>
</feature>
<protein>
    <submittedName>
        <fullName evidence="2">Uncharacterized protein</fullName>
    </submittedName>
</protein>
<keyword evidence="1" id="KW-1133">Transmembrane helix</keyword>
<keyword evidence="1" id="KW-0812">Transmembrane</keyword>
<reference evidence="2" key="1">
    <citation type="submission" date="2022-10" db="EMBL/GenBank/DDBJ databases">
        <authorList>
            <person name="Chen Y."/>
            <person name="Dougan E. K."/>
            <person name="Chan C."/>
            <person name="Rhodes N."/>
            <person name="Thang M."/>
        </authorList>
    </citation>
    <scope>NUCLEOTIDE SEQUENCE</scope>
</reference>
<dbReference type="Proteomes" id="UP001152797">
    <property type="component" value="Unassembled WGS sequence"/>
</dbReference>
<gene>
    <name evidence="2" type="ORF">C1SCF055_LOCUS36083</name>
</gene>
<name>A0A9P1DJU3_9DINO</name>
<dbReference type="EMBL" id="CAMXCT010004949">
    <property type="protein sequence ID" value="CAI4010861.1"/>
    <property type="molecule type" value="Genomic_DNA"/>
</dbReference>
<evidence type="ECO:0000313" key="2">
    <source>
        <dbReference type="EMBL" id="CAI4010861.1"/>
    </source>
</evidence>
<dbReference type="EMBL" id="CAMXCT030004949">
    <property type="protein sequence ID" value="CAL4798173.1"/>
    <property type="molecule type" value="Genomic_DNA"/>
</dbReference>
<dbReference type="EMBL" id="CAMXCT020004949">
    <property type="protein sequence ID" value="CAL1164236.1"/>
    <property type="molecule type" value="Genomic_DNA"/>
</dbReference>
<comment type="caution">
    <text evidence="2">The sequence shown here is derived from an EMBL/GenBank/DDBJ whole genome shotgun (WGS) entry which is preliminary data.</text>
</comment>
<sequence>RIHMKERSFAGPWTLLTGGSSLGQGAATMDQTYVPAGMAIPAWRTMMGTSFDGRFVVKRKQQARLPHGIFPYASALLINAFAGRFLRIWTMALPFTAILAMCQSWGAPLAPTLGRLWRNQAIAAPEVGIDLVRLLLFFGQSCTLSTLLEMVSHAGLFLLSKHCLLGRVTDSSGGQLRGWDNLKWA</sequence>
<organism evidence="2">
    <name type="scientific">Cladocopium goreaui</name>
    <dbReference type="NCBI Taxonomy" id="2562237"/>
    <lineage>
        <taxon>Eukaryota</taxon>
        <taxon>Sar</taxon>
        <taxon>Alveolata</taxon>
        <taxon>Dinophyceae</taxon>
        <taxon>Suessiales</taxon>
        <taxon>Symbiodiniaceae</taxon>
        <taxon>Cladocopium</taxon>
    </lineage>
</organism>
<accession>A0A9P1DJU3</accession>
<feature type="non-terminal residue" evidence="2">
    <location>
        <position position="1"/>
    </location>
</feature>
<feature type="non-terminal residue" evidence="2">
    <location>
        <position position="185"/>
    </location>
</feature>